<evidence type="ECO:0000256" key="5">
    <source>
        <dbReference type="ARBA" id="ARBA00022723"/>
    </source>
</evidence>
<keyword evidence="6" id="KW-0378">Hydrolase</keyword>
<reference evidence="12" key="2">
    <citation type="submission" date="2021-09" db="EMBL/GenBank/DDBJ databases">
        <authorList>
            <person name="Gilroy R."/>
        </authorList>
    </citation>
    <scope>NUCLEOTIDE SEQUENCE</scope>
    <source>
        <strain evidence="12">ChiGjej2B2-19336</strain>
    </source>
</reference>
<comment type="catalytic activity">
    <reaction evidence="10">
        <text>O-phospho-D-serine + H2O = D-serine + phosphate</text>
        <dbReference type="Rhea" id="RHEA:24873"/>
        <dbReference type="ChEBI" id="CHEBI:15377"/>
        <dbReference type="ChEBI" id="CHEBI:35247"/>
        <dbReference type="ChEBI" id="CHEBI:43474"/>
        <dbReference type="ChEBI" id="CHEBI:58680"/>
        <dbReference type="EC" id="3.1.3.3"/>
    </reaction>
</comment>
<feature type="signal peptide" evidence="11">
    <location>
        <begin position="1"/>
        <end position="26"/>
    </location>
</feature>
<dbReference type="Proteomes" id="UP000698963">
    <property type="component" value="Unassembled WGS sequence"/>
</dbReference>
<dbReference type="EMBL" id="DYZA01000039">
    <property type="protein sequence ID" value="HJD96449.1"/>
    <property type="molecule type" value="Genomic_DNA"/>
</dbReference>
<dbReference type="GO" id="GO:0036424">
    <property type="term" value="F:L-phosphoserine phosphatase activity"/>
    <property type="evidence" value="ECO:0007669"/>
    <property type="project" value="TreeGrafter"/>
</dbReference>
<comment type="catalytic activity">
    <reaction evidence="9">
        <text>O-phospho-L-serine + H2O = L-serine + phosphate</text>
        <dbReference type="Rhea" id="RHEA:21208"/>
        <dbReference type="ChEBI" id="CHEBI:15377"/>
        <dbReference type="ChEBI" id="CHEBI:33384"/>
        <dbReference type="ChEBI" id="CHEBI:43474"/>
        <dbReference type="ChEBI" id="CHEBI:57524"/>
        <dbReference type="EC" id="3.1.3.3"/>
    </reaction>
</comment>
<dbReference type="RefSeq" id="WP_304120771.1">
    <property type="nucleotide sequence ID" value="NZ_DYZA01000039.1"/>
</dbReference>
<keyword evidence="5" id="KW-0479">Metal-binding</keyword>
<evidence type="ECO:0000256" key="11">
    <source>
        <dbReference type="SAM" id="SignalP"/>
    </source>
</evidence>
<dbReference type="AlphaFoldDB" id="A0A921AV61"/>
<keyword evidence="4" id="KW-0028">Amino-acid biosynthesis</keyword>
<dbReference type="PANTHER" id="PTHR43344:SF2">
    <property type="entry name" value="PHOSPHOSERINE PHOSPHATASE"/>
    <property type="match status" value="1"/>
</dbReference>
<organism evidence="12 13">
    <name type="scientific">Mailhella massiliensis</name>
    <dbReference type="NCBI Taxonomy" id="1903261"/>
    <lineage>
        <taxon>Bacteria</taxon>
        <taxon>Pseudomonadati</taxon>
        <taxon>Thermodesulfobacteriota</taxon>
        <taxon>Desulfovibrionia</taxon>
        <taxon>Desulfovibrionales</taxon>
        <taxon>Desulfovibrionaceae</taxon>
        <taxon>Mailhella</taxon>
    </lineage>
</organism>
<name>A0A921AV61_9BACT</name>
<evidence type="ECO:0000256" key="10">
    <source>
        <dbReference type="ARBA" id="ARBA00048523"/>
    </source>
</evidence>
<comment type="cofactor">
    <cofactor evidence="1">
        <name>Mg(2+)</name>
        <dbReference type="ChEBI" id="CHEBI:18420"/>
    </cofactor>
</comment>
<dbReference type="GO" id="GO:0000287">
    <property type="term" value="F:magnesium ion binding"/>
    <property type="evidence" value="ECO:0007669"/>
    <property type="project" value="TreeGrafter"/>
</dbReference>
<evidence type="ECO:0000256" key="1">
    <source>
        <dbReference type="ARBA" id="ARBA00001946"/>
    </source>
</evidence>
<dbReference type="EC" id="3.1.3.3" evidence="3"/>
<evidence type="ECO:0000313" key="12">
    <source>
        <dbReference type="EMBL" id="HJD96449.1"/>
    </source>
</evidence>
<sequence length="364" mass="41536">MTIKKLLNALLASAFCCAMLVGSANAATELKHWPKEARAQIEAMIQANAHQGQYATFDMDQTTYRYDLLDPLLAYMDQKGLLTRETMDPSLKLIPFKDSPDFKGGKENMTSYYWRLCEMHDLISYPWASQIFAGFTLKELKKNLDEMLALKKPIERQVWDGDKVVTVKLPIPKMFRGMQELYAKLRENGIDVYIMTAAHEEIIRMIACDPKYGYNVDPEKVIGVTVLLKNPKTGELTNSRMQIRDGKFDPEKNMDLVTTAFLTNPMTWFEGKQGSTIGYINQWQRPIMAGGDSTGSDTYMLESVNVERGGIKLWINRKPGDPKKDKKALWTIDHAEKSAQQQNELNMPVTANKNWIFIDPETIQ</sequence>
<dbReference type="InterPro" id="IPR023214">
    <property type="entry name" value="HAD_sf"/>
</dbReference>
<evidence type="ECO:0000256" key="9">
    <source>
        <dbReference type="ARBA" id="ARBA00048138"/>
    </source>
</evidence>
<accession>A0A921AV61</accession>
<proteinExistence type="predicted"/>
<evidence type="ECO:0000256" key="2">
    <source>
        <dbReference type="ARBA" id="ARBA00005135"/>
    </source>
</evidence>
<dbReference type="SUPFAM" id="SSF56784">
    <property type="entry name" value="HAD-like"/>
    <property type="match status" value="1"/>
</dbReference>
<evidence type="ECO:0000313" key="13">
    <source>
        <dbReference type="Proteomes" id="UP000698963"/>
    </source>
</evidence>
<keyword evidence="8" id="KW-0718">Serine biosynthesis</keyword>
<dbReference type="Gene3D" id="3.40.50.1000">
    <property type="entry name" value="HAD superfamily/HAD-like"/>
    <property type="match status" value="1"/>
</dbReference>
<dbReference type="GO" id="GO:0006564">
    <property type="term" value="P:L-serine biosynthetic process"/>
    <property type="evidence" value="ECO:0007669"/>
    <property type="project" value="UniProtKB-KW"/>
</dbReference>
<comment type="caution">
    <text evidence="12">The sequence shown here is derived from an EMBL/GenBank/DDBJ whole genome shotgun (WGS) entry which is preliminary data.</text>
</comment>
<protein>
    <recommendedName>
        <fullName evidence="3">phosphoserine phosphatase</fullName>
        <ecNumber evidence="3">3.1.3.3</ecNumber>
    </recommendedName>
</protein>
<reference evidence="12" key="1">
    <citation type="journal article" date="2021" name="PeerJ">
        <title>Extensive microbial diversity within the chicken gut microbiome revealed by metagenomics and culture.</title>
        <authorList>
            <person name="Gilroy R."/>
            <person name="Ravi A."/>
            <person name="Getino M."/>
            <person name="Pursley I."/>
            <person name="Horton D.L."/>
            <person name="Alikhan N.F."/>
            <person name="Baker D."/>
            <person name="Gharbi K."/>
            <person name="Hall N."/>
            <person name="Watson M."/>
            <person name="Adriaenssens E.M."/>
            <person name="Foster-Nyarko E."/>
            <person name="Jarju S."/>
            <person name="Secka A."/>
            <person name="Antonio M."/>
            <person name="Oren A."/>
            <person name="Chaudhuri R.R."/>
            <person name="La Ragione R."/>
            <person name="Hildebrand F."/>
            <person name="Pallen M.J."/>
        </authorList>
    </citation>
    <scope>NUCLEOTIDE SEQUENCE</scope>
    <source>
        <strain evidence="12">ChiGjej2B2-19336</strain>
    </source>
</reference>
<gene>
    <name evidence="12" type="ORF">K8W16_02230</name>
</gene>
<comment type="pathway">
    <text evidence="2">Amino-acid biosynthesis; L-serine biosynthesis; L-serine from 3-phospho-D-glycerate: step 3/3.</text>
</comment>
<evidence type="ECO:0000256" key="6">
    <source>
        <dbReference type="ARBA" id="ARBA00022801"/>
    </source>
</evidence>
<evidence type="ECO:0000256" key="3">
    <source>
        <dbReference type="ARBA" id="ARBA00012640"/>
    </source>
</evidence>
<dbReference type="Gene3D" id="1.20.1440.310">
    <property type="match status" value="1"/>
</dbReference>
<dbReference type="InterPro" id="IPR050582">
    <property type="entry name" value="HAD-like_SerB"/>
</dbReference>
<dbReference type="InterPro" id="IPR036412">
    <property type="entry name" value="HAD-like_sf"/>
</dbReference>
<dbReference type="PANTHER" id="PTHR43344">
    <property type="entry name" value="PHOSPHOSERINE PHOSPHATASE"/>
    <property type="match status" value="1"/>
</dbReference>
<evidence type="ECO:0000256" key="7">
    <source>
        <dbReference type="ARBA" id="ARBA00022842"/>
    </source>
</evidence>
<dbReference type="GO" id="GO:0005737">
    <property type="term" value="C:cytoplasm"/>
    <property type="evidence" value="ECO:0007669"/>
    <property type="project" value="TreeGrafter"/>
</dbReference>
<keyword evidence="7" id="KW-0460">Magnesium</keyword>
<evidence type="ECO:0000256" key="8">
    <source>
        <dbReference type="ARBA" id="ARBA00023299"/>
    </source>
</evidence>
<evidence type="ECO:0000256" key="4">
    <source>
        <dbReference type="ARBA" id="ARBA00022605"/>
    </source>
</evidence>
<keyword evidence="11" id="KW-0732">Signal</keyword>
<feature type="chain" id="PRO_5037826252" description="phosphoserine phosphatase" evidence="11">
    <location>
        <begin position="27"/>
        <end position="364"/>
    </location>
</feature>